<dbReference type="PANTHER" id="PTHR38590:SF1">
    <property type="entry name" value="BLL0828 PROTEIN"/>
    <property type="match status" value="1"/>
</dbReference>
<dbReference type="CDD" id="cd01038">
    <property type="entry name" value="Endonuclease_DUF559"/>
    <property type="match status" value="1"/>
</dbReference>
<dbReference type="InterPro" id="IPR011335">
    <property type="entry name" value="Restrct_endonuc-II-like"/>
</dbReference>
<feature type="domain" description="DUF559" evidence="1">
    <location>
        <begin position="1"/>
        <end position="94"/>
    </location>
</feature>
<protein>
    <recommendedName>
        <fullName evidence="1">DUF559 domain-containing protein</fullName>
    </recommendedName>
</protein>
<dbReference type="InterPro" id="IPR007569">
    <property type="entry name" value="DUF559"/>
</dbReference>
<keyword evidence="3" id="KW-1185">Reference proteome</keyword>
<evidence type="ECO:0000313" key="3">
    <source>
        <dbReference type="Proteomes" id="UP000245073"/>
    </source>
</evidence>
<dbReference type="SUPFAM" id="SSF52980">
    <property type="entry name" value="Restriction endonuclease-like"/>
    <property type="match status" value="1"/>
</dbReference>
<comment type="caution">
    <text evidence="2">The sequence shown here is derived from an EMBL/GenBank/DDBJ whole genome shotgun (WGS) entry which is preliminary data.</text>
</comment>
<organism evidence="2 3">
    <name type="scientific">Caulobacter endophyticus</name>
    <dbReference type="NCBI Taxonomy" id="2172652"/>
    <lineage>
        <taxon>Bacteria</taxon>
        <taxon>Pseudomonadati</taxon>
        <taxon>Pseudomonadota</taxon>
        <taxon>Alphaproteobacteria</taxon>
        <taxon>Caulobacterales</taxon>
        <taxon>Caulobacteraceae</taxon>
        <taxon>Caulobacter</taxon>
    </lineage>
</organism>
<dbReference type="Gene3D" id="3.40.960.10">
    <property type="entry name" value="VSR Endonuclease"/>
    <property type="match status" value="1"/>
</dbReference>
<dbReference type="Pfam" id="PF04480">
    <property type="entry name" value="DUF559"/>
    <property type="match status" value="1"/>
</dbReference>
<reference evidence="2 3" key="1">
    <citation type="submission" date="2018-04" db="EMBL/GenBank/DDBJ databases">
        <title>The genome sequence of Caulobacter sp. 744.</title>
        <authorList>
            <person name="Gao J."/>
            <person name="Sun J."/>
        </authorList>
    </citation>
    <scope>NUCLEOTIDE SEQUENCE [LARGE SCALE GENOMIC DNA]</scope>
    <source>
        <strain evidence="2 3">774</strain>
    </source>
</reference>
<dbReference type="InterPro" id="IPR047216">
    <property type="entry name" value="Endonuclease_DUF559_bact"/>
</dbReference>
<evidence type="ECO:0000313" key="2">
    <source>
        <dbReference type="EMBL" id="PVM94065.1"/>
    </source>
</evidence>
<sequence>MTASERTLWKALRALDLHIRRQAPIGRYVADFAHHGARLVIEVDSGWHDLPEQQRHDAERDVWLASQGYRVMRIRDSEAFGRPEEVAERIALEVRRADV</sequence>
<dbReference type="AlphaFoldDB" id="A0A2T9KDZ3"/>
<name>A0A2T9KDZ3_9CAUL</name>
<dbReference type="EMBL" id="QDKQ01000009">
    <property type="protein sequence ID" value="PVM94065.1"/>
    <property type="molecule type" value="Genomic_DNA"/>
</dbReference>
<proteinExistence type="predicted"/>
<evidence type="ECO:0000259" key="1">
    <source>
        <dbReference type="Pfam" id="PF04480"/>
    </source>
</evidence>
<accession>A0A2T9KDZ3</accession>
<dbReference type="PANTHER" id="PTHR38590">
    <property type="entry name" value="BLL0828 PROTEIN"/>
    <property type="match status" value="1"/>
</dbReference>
<gene>
    <name evidence="2" type="ORF">DDF67_00875</name>
</gene>
<dbReference type="Proteomes" id="UP000245073">
    <property type="component" value="Unassembled WGS sequence"/>
</dbReference>